<evidence type="ECO:0000313" key="4">
    <source>
        <dbReference type="Proteomes" id="UP000275256"/>
    </source>
</evidence>
<dbReference type="GO" id="GO:0003677">
    <property type="term" value="F:DNA binding"/>
    <property type="evidence" value="ECO:0007669"/>
    <property type="project" value="InterPro"/>
</dbReference>
<dbReference type="GO" id="GO:0006310">
    <property type="term" value="P:DNA recombination"/>
    <property type="evidence" value="ECO:0007669"/>
    <property type="project" value="UniProtKB-KW"/>
</dbReference>
<organism evidence="3 4">
    <name type="scientific">Tessaracoccus antarcticus</name>
    <dbReference type="NCBI Taxonomy" id="2479848"/>
    <lineage>
        <taxon>Bacteria</taxon>
        <taxon>Bacillati</taxon>
        <taxon>Actinomycetota</taxon>
        <taxon>Actinomycetes</taxon>
        <taxon>Propionibacteriales</taxon>
        <taxon>Propionibacteriaceae</taxon>
        <taxon>Tessaracoccus</taxon>
    </lineage>
</organism>
<sequence length="118" mass="12727">MPLSLLLELRLHLDLYALPGPDGLLIHAPDGRHLHSSVFARAFAKAARAVGRPDATPHVLRHTHASLAADLSAPTPVTMRRLGHTTAGMTMRYTHALADADRRLAAALDCVRRPSSSD</sequence>
<dbReference type="AlphaFoldDB" id="A0A3M0GBC0"/>
<dbReference type="InterPro" id="IPR011010">
    <property type="entry name" value="DNA_brk_join_enz"/>
</dbReference>
<dbReference type="SUPFAM" id="SSF56349">
    <property type="entry name" value="DNA breaking-rejoining enzymes"/>
    <property type="match status" value="1"/>
</dbReference>
<dbReference type="PROSITE" id="PS51898">
    <property type="entry name" value="TYR_RECOMBINASE"/>
    <property type="match status" value="1"/>
</dbReference>
<dbReference type="GO" id="GO:0015074">
    <property type="term" value="P:DNA integration"/>
    <property type="evidence" value="ECO:0007669"/>
    <property type="project" value="InterPro"/>
</dbReference>
<dbReference type="Gene3D" id="1.10.443.10">
    <property type="entry name" value="Intergrase catalytic core"/>
    <property type="match status" value="1"/>
</dbReference>
<dbReference type="RefSeq" id="WP_121900861.1">
    <property type="nucleotide sequence ID" value="NZ_REFW01000001.1"/>
</dbReference>
<protein>
    <recommendedName>
        <fullName evidence="2">Tyr recombinase domain-containing protein</fullName>
    </recommendedName>
</protein>
<dbReference type="OrthoDB" id="1822491at2"/>
<reference evidence="3 4" key="1">
    <citation type="submission" date="2018-10" db="EMBL/GenBank/DDBJ databases">
        <title>Tessaracoccus antarcticuss sp. nov., isolated from sediment.</title>
        <authorList>
            <person name="Zhou L.Y."/>
            <person name="Du Z.J."/>
        </authorList>
    </citation>
    <scope>NUCLEOTIDE SEQUENCE [LARGE SCALE GENOMIC DNA]</scope>
    <source>
        <strain evidence="3 4">JDX10</strain>
    </source>
</reference>
<gene>
    <name evidence="3" type="ORF">EAX62_07080</name>
</gene>
<dbReference type="InterPro" id="IPR013762">
    <property type="entry name" value="Integrase-like_cat_sf"/>
</dbReference>
<dbReference type="EMBL" id="REFW01000001">
    <property type="protein sequence ID" value="RMB62311.1"/>
    <property type="molecule type" value="Genomic_DNA"/>
</dbReference>
<evidence type="ECO:0000259" key="2">
    <source>
        <dbReference type="PROSITE" id="PS51898"/>
    </source>
</evidence>
<feature type="domain" description="Tyr recombinase" evidence="2">
    <location>
        <begin position="1"/>
        <end position="109"/>
    </location>
</feature>
<keyword evidence="1" id="KW-0233">DNA recombination</keyword>
<keyword evidence="4" id="KW-1185">Reference proteome</keyword>
<dbReference type="Proteomes" id="UP000275256">
    <property type="component" value="Unassembled WGS sequence"/>
</dbReference>
<dbReference type="InterPro" id="IPR002104">
    <property type="entry name" value="Integrase_catalytic"/>
</dbReference>
<evidence type="ECO:0000256" key="1">
    <source>
        <dbReference type="ARBA" id="ARBA00023172"/>
    </source>
</evidence>
<proteinExistence type="predicted"/>
<dbReference type="Pfam" id="PF00589">
    <property type="entry name" value="Phage_integrase"/>
    <property type="match status" value="1"/>
</dbReference>
<evidence type="ECO:0000313" key="3">
    <source>
        <dbReference type="EMBL" id="RMB62311.1"/>
    </source>
</evidence>
<comment type="caution">
    <text evidence="3">The sequence shown here is derived from an EMBL/GenBank/DDBJ whole genome shotgun (WGS) entry which is preliminary data.</text>
</comment>
<accession>A0A3M0GBC0</accession>
<name>A0A3M0GBC0_9ACTN</name>